<proteinExistence type="predicted"/>
<evidence type="ECO:0000313" key="1">
    <source>
        <dbReference type="EMBL" id="CAG6632693.1"/>
    </source>
</evidence>
<dbReference type="EMBL" id="HBUF01080456">
    <property type="protein sequence ID" value="CAG6632693.1"/>
    <property type="molecule type" value="Transcribed_RNA"/>
</dbReference>
<dbReference type="EMBL" id="HBUF01080457">
    <property type="protein sequence ID" value="CAG6632695.1"/>
    <property type="molecule type" value="Transcribed_RNA"/>
</dbReference>
<name>A0A8D8QIP6_9HEMI</name>
<dbReference type="AlphaFoldDB" id="A0A8D8QIP6"/>
<organism evidence="1">
    <name type="scientific">Cacopsylla melanoneura</name>
    <dbReference type="NCBI Taxonomy" id="428564"/>
    <lineage>
        <taxon>Eukaryota</taxon>
        <taxon>Metazoa</taxon>
        <taxon>Ecdysozoa</taxon>
        <taxon>Arthropoda</taxon>
        <taxon>Hexapoda</taxon>
        <taxon>Insecta</taxon>
        <taxon>Pterygota</taxon>
        <taxon>Neoptera</taxon>
        <taxon>Paraneoptera</taxon>
        <taxon>Hemiptera</taxon>
        <taxon>Sternorrhyncha</taxon>
        <taxon>Psylloidea</taxon>
        <taxon>Psyllidae</taxon>
        <taxon>Psyllinae</taxon>
        <taxon>Cacopsylla</taxon>
    </lineage>
</organism>
<sequence length="153" mass="17310">MAVSPWLHAHVCNDCQLLHHSGATTEHLRTPTGEKQFHQSATGDVLEILRQSKYHISRPRPDEWCRSSPISFGPVLLSSHHKRLRGHEQQYRGRYLLLSKPRHAGLYVSGRFGEHSLQSGLRTNVSSSAFAISSRFELKPGEELSFEAILLEC</sequence>
<dbReference type="EMBL" id="HBUF01243240">
    <property type="protein sequence ID" value="CAG6677670.1"/>
    <property type="molecule type" value="Transcribed_RNA"/>
</dbReference>
<protein>
    <submittedName>
        <fullName evidence="1">Uncharacterized protein</fullName>
    </submittedName>
</protein>
<reference evidence="1" key="1">
    <citation type="submission" date="2021-05" db="EMBL/GenBank/DDBJ databases">
        <authorList>
            <person name="Alioto T."/>
            <person name="Alioto T."/>
            <person name="Gomez Garrido J."/>
        </authorList>
    </citation>
    <scope>NUCLEOTIDE SEQUENCE</scope>
</reference>
<accession>A0A8D8QIP6</accession>